<dbReference type="InterPro" id="IPR019734">
    <property type="entry name" value="TPR_rpt"/>
</dbReference>
<dbReference type="SMART" id="SM00028">
    <property type="entry name" value="TPR"/>
    <property type="match status" value="2"/>
</dbReference>
<reference evidence="4" key="1">
    <citation type="submission" date="2017-05" db="EMBL/GenBank/DDBJ databases">
        <authorList>
            <person name="Rodrigo-Torres L."/>
            <person name="Arahal R. D."/>
            <person name="Lucena T."/>
        </authorList>
    </citation>
    <scope>NUCLEOTIDE SEQUENCE [LARGE SCALE GENOMIC DNA]</scope>
    <source>
        <strain evidence="4">CECT 8621</strain>
    </source>
</reference>
<dbReference type="Proteomes" id="UP000202922">
    <property type="component" value="Unassembled WGS sequence"/>
</dbReference>
<evidence type="ECO:0000313" key="3">
    <source>
        <dbReference type="EMBL" id="SMX32273.1"/>
    </source>
</evidence>
<dbReference type="OrthoDB" id="7916830at2"/>
<dbReference type="Pfam" id="PF14559">
    <property type="entry name" value="TPR_19"/>
    <property type="match status" value="1"/>
</dbReference>
<dbReference type="EMBL" id="FXYE01000001">
    <property type="protein sequence ID" value="SMX32273.1"/>
    <property type="molecule type" value="Genomic_DNA"/>
</dbReference>
<feature type="domain" description="Surface lipoprotein assembly modifier C-terminal" evidence="2">
    <location>
        <begin position="168"/>
        <end position="450"/>
    </location>
</feature>
<feature type="repeat" description="TPR" evidence="1">
    <location>
        <begin position="79"/>
        <end position="112"/>
    </location>
</feature>
<sequence>MSAGAYGGMVFSGSDMMKLATAPRIAATTLSRCACVLFLSVGTAASAQGTSEDEVLRLINAGQFEAARTLFETQNPSEAEYAFFEGRTLKVQGRLAEAIKAFRTALQIDPEYIQARRELAHTLLLDQQFDVAEYHFNALLDIDPNPQLREGYRDFLNVIDRNKPVGLSGYFSLIPSSNINRGTTNAIFDTTSGVYVIDPSSKANSGVGAQVGIAGYFRKQTGPKSRVSVNWNLSGTQYEETIYNYATGSLSLAYERSSTNTKWSISPYLRSTWREDDADSDVTGLSFSIARRLSDKNQLGFSVSHEYRHYPNQSYNNGNFEAAAISLIHQVDPSLSLNVGLGLEQGRPSSPHLQYHGNRIFAGVSKAWEGGLNTVVGIEAGARGFVGDFPLTTAPRKDTFHGISATIYNTRIEVKGFTPRLSCSFIANHSNVAFYDYSTTECQATVSKKF</sequence>
<keyword evidence="4" id="KW-1185">Reference proteome</keyword>
<keyword evidence="1" id="KW-0802">TPR repeat</keyword>
<organism evidence="3 4">
    <name type="scientific">Actibacterium lipolyticum</name>
    <dbReference type="NCBI Taxonomy" id="1524263"/>
    <lineage>
        <taxon>Bacteria</taxon>
        <taxon>Pseudomonadati</taxon>
        <taxon>Pseudomonadota</taxon>
        <taxon>Alphaproteobacteria</taxon>
        <taxon>Rhodobacterales</taxon>
        <taxon>Roseobacteraceae</taxon>
        <taxon>Actibacterium</taxon>
    </lineage>
</organism>
<accession>A0A238JPA1</accession>
<dbReference type="PROSITE" id="PS50005">
    <property type="entry name" value="TPR"/>
    <property type="match status" value="1"/>
</dbReference>
<dbReference type="SUPFAM" id="SSF48452">
    <property type="entry name" value="TPR-like"/>
    <property type="match status" value="1"/>
</dbReference>
<evidence type="ECO:0000313" key="4">
    <source>
        <dbReference type="Proteomes" id="UP000202922"/>
    </source>
</evidence>
<dbReference type="InterPro" id="IPR007655">
    <property type="entry name" value="Slam_C"/>
</dbReference>
<dbReference type="InterPro" id="IPR011990">
    <property type="entry name" value="TPR-like_helical_dom_sf"/>
</dbReference>
<gene>
    <name evidence="3" type="ORF">COL8621_00768</name>
</gene>
<evidence type="ECO:0000259" key="2">
    <source>
        <dbReference type="Pfam" id="PF04575"/>
    </source>
</evidence>
<name>A0A238JPA1_9RHOB</name>
<dbReference type="RefSeq" id="WP_093965971.1">
    <property type="nucleotide sequence ID" value="NZ_FXYE01000001.1"/>
</dbReference>
<proteinExistence type="predicted"/>
<protein>
    <submittedName>
        <fullName evidence="3">Tetratricopeptide repeat protein</fullName>
    </submittedName>
</protein>
<dbReference type="Pfam" id="PF04575">
    <property type="entry name" value="SlipAM"/>
    <property type="match status" value="1"/>
</dbReference>
<evidence type="ECO:0000256" key="1">
    <source>
        <dbReference type="PROSITE-ProRule" id="PRU00339"/>
    </source>
</evidence>
<dbReference type="Gene3D" id="1.25.40.10">
    <property type="entry name" value="Tetratricopeptide repeat domain"/>
    <property type="match status" value="1"/>
</dbReference>
<dbReference type="AlphaFoldDB" id="A0A238JPA1"/>